<evidence type="ECO:0000313" key="2">
    <source>
        <dbReference type="Proteomes" id="UP000250235"/>
    </source>
</evidence>
<accession>A0A2Z7B5U1</accession>
<evidence type="ECO:0000313" key="1">
    <source>
        <dbReference type="EMBL" id="KZV26927.1"/>
    </source>
</evidence>
<reference evidence="1 2" key="1">
    <citation type="journal article" date="2015" name="Proc. Natl. Acad. Sci. U.S.A.">
        <title>The resurrection genome of Boea hygrometrica: A blueprint for survival of dehydration.</title>
        <authorList>
            <person name="Xiao L."/>
            <person name="Yang G."/>
            <person name="Zhang L."/>
            <person name="Yang X."/>
            <person name="Zhao S."/>
            <person name="Ji Z."/>
            <person name="Zhou Q."/>
            <person name="Hu M."/>
            <person name="Wang Y."/>
            <person name="Chen M."/>
            <person name="Xu Y."/>
            <person name="Jin H."/>
            <person name="Xiao X."/>
            <person name="Hu G."/>
            <person name="Bao F."/>
            <person name="Hu Y."/>
            <person name="Wan P."/>
            <person name="Li L."/>
            <person name="Deng X."/>
            <person name="Kuang T."/>
            <person name="Xiang C."/>
            <person name="Zhu J.K."/>
            <person name="Oliver M.J."/>
            <person name="He Y."/>
        </authorList>
    </citation>
    <scope>NUCLEOTIDE SEQUENCE [LARGE SCALE GENOMIC DNA]</scope>
    <source>
        <strain evidence="2">cv. XS01</strain>
    </source>
</reference>
<dbReference type="AlphaFoldDB" id="A0A2Z7B5U1"/>
<dbReference type="EMBL" id="KV010773">
    <property type="protein sequence ID" value="KZV26927.1"/>
    <property type="molecule type" value="Genomic_DNA"/>
</dbReference>
<protein>
    <submittedName>
        <fullName evidence="1">Uncharacterized protein</fullName>
    </submittedName>
</protein>
<sequence length="280" mass="31464">MASALINNASQIYFDSDFGMDNEGMVKIFKAIESSRLKGFLGCYSPIYEAVLVEFFQNASVRDDKVCNPDADIYSTSPSTFADSLVHFTTDDIPLGVEIADDQILMPTTAIPATNFTESFAHLRASVTHLSIKQLRTKGSIGDLKNQLLSKIDNLEKYLVEAHAQQDHVLRGFLKNVRQEVQIQKTALSLEMIESKREVRAQYVILTTDLADIRKEVQDQKAAMLAFREDSQEHYSTLRENLAEIIAYINRGRDDKRGKVVAAEVRSRLLTTRADLVVVV</sequence>
<gene>
    <name evidence="1" type="ORF">F511_41120</name>
</gene>
<proteinExistence type="predicted"/>
<keyword evidence="2" id="KW-1185">Reference proteome</keyword>
<dbReference type="Proteomes" id="UP000250235">
    <property type="component" value="Unassembled WGS sequence"/>
</dbReference>
<name>A0A2Z7B5U1_9LAMI</name>
<organism evidence="1 2">
    <name type="scientific">Dorcoceras hygrometricum</name>
    <dbReference type="NCBI Taxonomy" id="472368"/>
    <lineage>
        <taxon>Eukaryota</taxon>
        <taxon>Viridiplantae</taxon>
        <taxon>Streptophyta</taxon>
        <taxon>Embryophyta</taxon>
        <taxon>Tracheophyta</taxon>
        <taxon>Spermatophyta</taxon>
        <taxon>Magnoliopsida</taxon>
        <taxon>eudicotyledons</taxon>
        <taxon>Gunneridae</taxon>
        <taxon>Pentapetalae</taxon>
        <taxon>asterids</taxon>
        <taxon>lamiids</taxon>
        <taxon>Lamiales</taxon>
        <taxon>Gesneriaceae</taxon>
        <taxon>Didymocarpoideae</taxon>
        <taxon>Trichosporeae</taxon>
        <taxon>Loxocarpinae</taxon>
        <taxon>Dorcoceras</taxon>
    </lineage>
</organism>